<sequence length="269" mass="27942">MLAYDVHGSGPGLVLLPGVGGTAALTWETLLAELAAEHTVILVDLPGSGRSPLPVGRLDLDTVADQVVATAERAGLGDFTIAGPSLGAVVAIKVAARQPDRVRGLITLSGFALPHTSLWLRLKTWASLLARQDDRLRAFLTSLAFSEDHVAARRPEAAQSLATCLMTAAAGTARQIACALGVDVRGDLSAVTASTLVVAAAGDRFVAPNHSVDLADGLPGARLAAVRGGHAALFEEPDRTLEILTDFLRDLRSSHSGPHDDLLTPATHV</sequence>
<evidence type="ECO:0000313" key="2">
    <source>
        <dbReference type="Proteomes" id="UP001432251"/>
    </source>
</evidence>
<keyword evidence="1" id="KW-0614">Plasmid</keyword>
<keyword evidence="1" id="KW-0378">Hydrolase</keyword>
<dbReference type="Proteomes" id="UP001432251">
    <property type="component" value="Plasmid p1"/>
</dbReference>
<organism evidence="1 2">
    <name type="scientific">Streptomyces citrinus</name>
    <dbReference type="NCBI Taxonomy" id="3118173"/>
    <lineage>
        <taxon>Bacteria</taxon>
        <taxon>Bacillati</taxon>
        <taxon>Actinomycetota</taxon>
        <taxon>Actinomycetes</taxon>
        <taxon>Kitasatosporales</taxon>
        <taxon>Streptomycetaceae</taxon>
        <taxon>Streptomyces</taxon>
    </lineage>
</organism>
<evidence type="ECO:0000313" key="1">
    <source>
        <dbReference type="EMBL" id="WWQ69484.1"/>
    </source>
</evidence>
<geneLocation type="plasmid" evidence="1 2">
    <name>p1</name>
</geneLocation>
<protein>
    <submittedName>
        <fullName evidence="1">Alpha/beta hydrolase</fullName>
    </submittedName>
</protein>
<gene>
    <name evidence="1" type="ORF">V2W30_40655</name>
</gene>
<reference evidence="1" key="1">
    <citation type="journal article" date="2025" name="Int. J. Syst. Evol. Microbiol.">
        <title>Streptomyces citrinus sp. nov., with yellow diffusible pigment.</title>
        <authorList>
            <person name="He Y."/>
            <person name="Yang E."/>
            <person name="Xu J."/>
            <person name="Sun Y."/>
            <person name="Sun L."/>
        </authorList>
    </citation>
    <scope>NUCLEOTIDE SEQUENCE</scope>
    <source>
        <strain evidence="1">Q6</strain>
    </source>
</reference>
<proteinExistence type="predicted"/>
<dbReference type="EMBL" id="CP146023">
    <property type="protein sequence ID" value="WWQ69484.1"/>
    <property type="molecule type" value="Genomic_DNA"/>
</dbReference>
<keyword evidence="2" id="KW-1185">Reference proteome</keyword>
<accession>A0ACD5AR96</accession>
<name>A0ACD5AR96_9ACTN</name>